<protein>
    <submittedName>
        <fullName evidence="2">Tetratricopeptide repeat protein</fullName>
    </submittedName>
</protein>
<feature type="repeat" description="TPR" evidence="1">
    <location>
        <begin position="68"/>
        <end position="101"/>
    </location>
</feature>
<dbReference type="SMART" id="SM00028">
    <property type="entry name" value="TPR"/>
    <property type="match status" value="3"/>
</dbReference>
<comment type="caution">
    <text evidence="2">The sequence shown here is derived from an EMBL/GenBank/DDBJ whole genome shotgun (WGS) entry which is preliminary data.</text>
</comment>
<proteinExistence type="predicted"/>
<evidence type="ECO:0000313" key="2">
    <source>
        <dbReference type="EMBL" id="MDZ5471436.1"/>
    </source>
</evidence>
<keyword evidence="1" id="KW-0802">TPR repeat</keyword>
<accession>A0ABU5IWE8</accession>
<dbReference type="EMBL" id="JAXOFX010000003">
    <property type="protein sequence ID" value="MDZ5471436.1"/>
    <property type="molecule type" value="Genomic_DNA"/>
</dbReference>
<organism evidence="2 3">
    <name type="scientific">Robertmurraya mangrovi</name>
    <dbReference type="NCBI Taxonomy" id="3098077"/>
    <lineage>
        <taxon>Bacteria</taxon>
        <taxon>Bacillati</taxon>
        <taxon>Bacillota</taxon>
        <taxon>Bacilli</taxon>
        <taxon>Bacillales</taxon>
        <taxon>Bacillaceae</taxon>
        <taxon>Robertmurraya</taxon>
    </lineage>
</organism>
<evidence type="ECO:0000256" key="1">
    <source>
        <dbReference type="PROSITE-ProRule" id="PRU00339"/>
    </source>
</evidence>
<evidence type="ECO:0000313" key="3">
    <source>
        <dbReference type="Proteomes" id="UP001290455"/>
    </source>
</evidence>
<name>A0ABU5IWE8_9BACI</name>
<reference evidence="2 3" key="1">
    <citation type="submission" date="2023-11" db="EMBL/GenBank/DDBJ databases">
        <title>Bacillus jintuensis, isolated from a mudflat on the Beibu Gulf coast.</title>
        <authorList>
            <person name="Li M."/>
        </authorList>
    </citation>
    <scope>NUCLEOTIDE SEQUENCE [LARGE SCALE GENOMIC DNA]</scope>
    <source>
        <strain evidence="2 3">31A1R</strain>
    </source>
</reference>
<gene>
    <name evidence="2" type="ORF">SM124_06710</name>
</gene>
<dbReference type="PANTHER" id="PTHR12558">
    <property type="entry name" value="CELL DIVISION CYCLE 16,23,27"/>
    <property type="match status" value="1"/>
</dbReference>
<dbReference type="Gene3D" id="1.25.40.10">
    <property type="entry name" value="Tetratricopeptide repeat domain"/>
    <property type="match status" value="1"/>
</dbReference>
<dbReference type="InterPro" id="IPR011990">
    <property type="entry name" value="TPR-like_helical_dom_sf"/>
</dbReference>
<dbReference type="SUPFAM" id="SSF48452">
    <property type="entry name" value="TPR-like"/>
    <property type="match status" value="1"/>
</dbReference>
<sequence>MNINQKAIELLEDNRYEESLQLFKEAVQHSRDVQSLTNLAWIYCYEEYSDLEALPLLEEVIYMKPLSYFPYNLLGEVYLRLEKWELAKDVLEKSISIRPTMTAYNNLGVSHYYLGNFQEAAKFFLLGSEPSDFALYSHVLCLIKTGAVTKARKILDTFSEQDSEFIGEVDLADLYVELGCFQDAITWFKKGWAHYYKQPSWINRYVYSLLKLQLKEKAQKLLFEVINEKVAELKDVKEECCDETWTEIDKQEMMDELADEIKVYEMMIQKILPGYIPEFVFTPSIKTACYLFGCKRHNYPEYK</sequence>
<dbReference type="PANTHER" id="PTHR12558:SF13">
    <property type="entry name" value="CELL DIVISION CYCLE PROTEIN 27 HOMOLOG"/>
    <property type="match status" value="1"/>
</dbReference>
<dbReference type="InterPro" id="IPR019734">
    <property type="entry name" value="TPR_rpt"/>
</dbReference>
<dbReference type="RefSeq" id="WP_322445731.1">
    <property type="nucleotide sequence ID" value="NZ_JAXOFX010000003.1"/>
</dbReference>
<dbReference type="Pfam" id="PF13374">
    <property type="entry name" value="TPR_10"/>
    <property type="match status" value="1"/>
</dbReference>
<keyword evidence="3" id="KW-1185">Reference proteome</keyword>
<dbReference type="PROSITE" id="PS50005">
    <property type="entry name" value="TPR"/>
    <property type="match status" value="1"/>
</dbReference>
<dbReference type="Proteomes" id="UP001290455">
    <property type="component" value="Unassembled WGS sequence"/>
</dbReference>